<evidence type="ECO:0000256" key="1">
    <source>
        <dbReference type="SAM" id="Coils"/>
    </source>
</evidence>
<reference evidence="3" key="1">
    <citation type="journal article" date="2022" name="Front. Microbiol.">
        <title>Genome-based taxonomic rearrangement of Oceanobacter-related bacteria including the description of Thalassolituus hydrocarbonoclasticus sp. nov. and Thalassolituus pacificus sp. nov. and emended description of the genus Thalassolituus.</title>
        <authorList>
            <person name="Dong C."/>
            <person name="Wei L."/>
            <person name="Wang J."/>
            <person name="Lai Q."/>
            <person name="Huang Z."/>
            <person name="Shao Z."/>
        </authorList>
    </citation>
    <scope>NUCLEOTIDE SEQUENCE</scope>
    <source>
        <strain evidence="3">59MF3M-4</strain>
    </source>
</reference>
<evidence type="ECO:0000259" key="2">
    <source>
        <dbReference type="PROSITE" id="PS50921"/>
    </source>
</evidence>
<dbReference type="SUPFAM" id="SSF52172">
    <property type="entry name" value="CheY-like"/>
    <property type="match status" value="1"/>
</dbReference>
<dbReference type="PROSITE" id="PS50921">
    <property type="entry name" value="ANTAR"/>
    <property type="match status" value="1"/>
</dbReference>
<dbReference type="Proteomes" id="UP001147830">
    <property type="component" value="Unassembled WGS sequence"/>
</dbReference>
<dbReference type="RefSeq" id="WP_260977715.1">
    <property type="nucleotide sequence ID" value="NZ_JAOANI010000029.1"/>
</dbReference>
<keyword evidence="4" id="KW-1185">Reference proteome</keyword>
<feature type="domain" description="ANTAR" evidence="2">
    <location>
        <begin position="361"/>
        <end position="422"/>
    </location>
</feature>
<dbReference type="InterPro" id="IPR011006">
    <property type="entry name" value="CheY-like_superfamily"/>
</dbReference>
<dbReference type="SMART" id="SM01012">
    <property type="entry name" value="ANTAR"/>
    <property type="match status" value="1"/>
</dbReference>
<dbReference type="GO" id="GO:0003723">
    <property type="term" value="F:RNA binding"/>
    <property type="evidence" value="ECO:0007669"/>
    <property type="project" value="InterPro"/>
</dbReference>
<dbReference type="Pfam" id="PF03861">
    <property type="entry name" value="ANTAR"/>
    <property type="match status" value="1"/>
</dbReference>
<name>A0A9X2WIU1_9GAMM</name>
<dbReference type="Gene3D" id="1.10.10.10">
    <property type="entry name" value="Winged helix-like DNA-binding domain superfamily/Winged helix DNA-binding domain"/>
    <property type="match status" value="1"/>
</dbReference>
<evidence type="ECO:0000313" key="3">
    <source>
        <dbReference type="EMBL" id="MCT7360880.1"/>
    </source>
</evidence>
<dbReference type="InterPro" id="IPR013587">
    <property type="entry name" value="Nitrate/nitrite_sensing"/>
</dbReference>
<dbReference type="Pfam" id="PF08376">
    <property type="entry name" value="NIT"/>
    <property type="match status" value="1"/>
</dbReference>
<dbReference type="InterPro" id="IPR005561">
    <property type="entry name" value="ANTAR"/>
</dbReference>
<dbReference type="InterPro" id="IPR036388">
    <property type="entry name" value="WH-like_DNA-bd_sf"/>
</dbReference>
<keyword evidence="1" id="KW-0175">Coiled coil</keyword>
<dbReference type="EMBL" id="JAOANI010000029">
    <property type="protein sequence ID" value="MCT7360880.1"/>
    <property type="molecule type" value="Genomic_DNA"/>
</dbReference>
<gene>
    <name evidence="3" type="ORF">NYR02_17800</name>
</gene>
<dbReference type="AlphaFoldDB" id="A0A9X2WIU1"/>
<protein>
    <submittedName>
        <fullName evidence="3">Nitrate- and nitrite sensing domain-containing protein</fullName>
    </submittedName>
</protein>
<sequence length="428" mass="48600">MQDLHSVAYFLNLGQQQEIQELEQFARTGQLVIAISNLLHQLQYERGLSNRFLGSAGLRCQQELQQQWHSSNEQLALFHKALANLLPEHGQHAFPARWFRRLGYALHSLERLPQLRQDVEQLKFNTTVAIKAYSEMIQSLLAVVFEAAGNAADEITARILVAMFNLMQGKELAGQERACGAAGFSAHEFDPGLRQRLTQLIDRQDRCFHIFTDYASDEALSAWEQVQRGEFQLEFERLRRLALTAGPQSLAAADYDVRWFICCSERLDAIKYVEEVLETQLLSHSQQRILAVREAASGPDQQGHDLQRGAFDDVPSFALYVSHSQSAGHESDHTLSGPDDDMVHNVSKPVVELIEAQGQRLKSLNDELDAARTELHERKLIDRAKRELIQRRQMSEQEAYALLRSMAMNQNRRLVDVAAGLLSMTELL</sequence>
<accession>A0A9X2WIU1</accession>
<organism evidence="3 4">
    <name type="scientific">Thalassolituus pacificus</name>
    <dbReference type="NCBI Taxonomy" id="2975440"/>
    <lineage>
        <taxon>Bacteria</taxon>
        <taxon>Pseudomonadati</taxon>
        <taxon>Pseudomonadota</taxon>
        <taxon>Gammaproteobacteria</taxon>
        <taxon>Oceanospirillales</taxon>
        <taxon>Oceanospirillaceae</taxon>
        <taxon>Thalassolituus</taxon>
    </lineage>
</organism>
<feature type="coiled-coil region" evidence="1">
    <location>
        <begin position="354"/>
        <end position="381"/>
    </location>
</feature>
<evidence type="ECO:0000313" key="4">
    <source>
        <dbReference type="Proteomes" id="UP001147830"/>
    </source>
</evidence>
<comment type="caution">
    <text evidence="3">The sequence shown here is derived from an EMBL/GenBank/DDBJ whole genome shotgun (WGS) entry which is preliminary data.</text>
</comment>
<reference evidence="3" key="2">
    <citation type="submission" date="2022-08" db="EMBL/GenBank/DDBJ databases">
        <authorList>
            <person name="Dong C."/>
        </authorList>
    </citation>
    <scope>NUCLEOTIDE SEQUENCE</scope>
    <source>
        <strain evidence="3">59MF3M-4</strain>
    </source>
</reference>
<proteinExistence type="predicted"/>